<gene>
    <name evidence="6" type="ORF">ALECFALPRED_001013</name>
</gene>
<feature type="domain" description="Xylanolytic transcriptional activator regulatory" evidence="5">
    <location>
        <begin position="138"/>
        <end position="294"/>
    </location>
</feature>
<keyword evidence="7" id="KW-1185">Reference proteome</keyword>
<evidence type="ECO:0000313" key="6">
    <source>
        <dbReference type="EMBL" id="CAF9905534.1"/>
    </source>
</evidence>
<name>A0A8H3EHV3_9LECA</name>
<evidence type="ECO:0000256" key="2">
    <source>
        <dbReference type="ARBA" id="ARBA00022723"/>
    </source>
</evidence>
<keyword evidence="2" id="KW-0479">Metal-binding</keyword>
<sequence length="302" mass="34271">MSASYVSSAVKDNKIWSEMKRHRQATDSFYIPEALKVQEFARIFLEHLDSGYPVFVRPDMDLVPKIISEPQNLPEKAWVVIANCILTSVIAATESPSSSLCRSLQWNTFLALDDATIFLHPSLINIRALILVACHGRDITLGLHLPPYPHANKKNDTQERTERLFLFWSLYALDQTLSMTFGRSPLFQMSDAQLMPVPDSGMLQQYAPHRNRGSPSRLRQSGKMNPRRAEALSLKYEDILQSTGAFAFLQEIHLSKIVACIHEDLYMKATRSTSNQDIMHVAVVLSTELDLWHDKVEQVSES</sequence>
<organism evidence="6 7">
    <name type="scientific">Alectoria fallacina</name>
    <dbReference type="NCBI Taxonomy" id="1903189"/>
    <lineage>
        <taxon>Eukaryota</taxon>
        <taxon>Fungi</taxon>
        <taxon>Dikarya</taxon>
        <taxon>Ascomycota</taxon>
        <taxon>Pezizomycotina</taxon>
        <taxon>Lecanoromycetes</taxon>
        <taxon>OSLEUM clade</taxon>
        <taxon>Lecanoromycetidae</taxon>
        <taxon>Lecanorales</taxon>
        <taxon>Lecanorineae</taxon>
        <taxon>Parmeliaceae</taxon>
        <taxon>Alectoria</taxon>
    </lineage>
</organism>
<dbReference type="AlphaFoldDB" id="A0A8H3EHV3"/>
<evidence type="ECO:0000256" key="4">
    <source>
        <dbReference type="ARBA" id="ARBA00023242"/>
    </source>
</evidence>
<evidence type="ECO:0000256" key="1">
    <source>
        <dbReference type="ARBA" id="ARBA00004123"/>
    </source>
</evidence>
<reference evidence="6" key="1">
    <citation type="submission" date="2021-03" db="EMBL/GenBank/DDBJ databases">
        <authorList>
            <person name="Tagirdzhanova G."/>
        </authorList>
    </citation>
    <scope>NUCLEOTIDE SEQUENCE</scope>
</reference>
<evidence type="ECO:0000259" key="5">
    <source>
        <dbReference type="Pfam" id="PF04082"/>
    </source>
</evidence>
<dbReference type="GO" id="GO:0005634">
    <property type="term" value="C:nucleus"/>
    <property type="evidence" value="ECO:0007669"/>
    <property type="project" value="UniProtKB-SubCell"/>
</dbReference>
<evidence type="ECO:0000313" key="7">
    <source>
        <dbReference type="Proteomes" id="UP000664203"/>
    </source>
</evidence>
<dbReference type="EMBL" id="CAJPDR010000012">
    <property type="protein sequence ID" value="CAF9905534.1"/>
    <property type="molecule type" value="Genomic_DNA"/>
</dbReference>
<accession>A0A8H3EHV3</accession>
<dbReference type="OrthoDB" id="103819at2759"/>
<dbReference type="PANTHER" id="PTHR46910:SF3">
    <property type="entry name" value="HALOTOLERANCE PROTEIN 9-RELATED"/>
    <property type="match status" value="1"/>
</dbReference>
<dbReference type="GO" id="GO:0008270">
    <property type="term" value="F:zinc ion binding"/>
    <property type="evidence" value="ECO:0007669"/>
    <property type="project" value="InterPro"/>
</dbReference>
<dbReference type="Proteomes" id="UP000664203">
    <property type="component" value="Unassembled WGS sequence"/>
</dbReference>
<protein>
    <recommendedName>
        <fullName evidence="5">Xylanolytic transcriptional activator regulatory domain-containing protein</fullName>
    </recommendedName>
</protein>
<proteinExistence type="predicted"/>
<comment type="subcellular location">
    <subcellularLocation>
        <location evidence="1">Nucleus</location>
    </subcellularLocation>
</comment>
<dbReference type="InterPro" id="IPR050987">
    <property type="entry name" value="AtrR-like"/>
</dbReference>
<evidence type="ECO:0000256" key="3">
    <source>
        <dbReference type="ARBA" id="ARBA00023125"/>
    </source>
</evidence>
<keyword evidence="4" id="KW-0539">Nucleus</keyword>
<keyword evidence="3" id="KW-0238">DNA-binding</keyword>
<comment type="caution">
    <text evidence="6">The sequence shown here is derived from an EMBL/GenBank/DDBJ whole genome shotgun (WGS) entry which is preliminary data.</text>
</comment>
<dbReference type="InterPro" id="IPR007219">
    <property type="entry name" value="XnlR_reg_dom"/>
</dbReference>
<dbReference type="CDD" id="cd12148">
    <property type="entry name" value="fungal_TF_MHR"/>
    <property type="match status" value="1"/>
</dbReference>
<dbReference type="GO" id="GO:0006351">
    <property type="term" value="P:DNA-templated transcription"/>
    <property type="evidence" value="ECO:0007669"/>
    <property type="project" value="InterPro"/>
</dbReference>
<dbReference type="PANTHER" id="PTHR46910">
    <property type="entry name" value="TRANSCRIPTION FACTOR PDR1"/>
    <property type="match status" value="1"/>
</dbReference>
<dbReference type="GO" id="GO:0003677">
    <property type="term" value="F:DNA binding"/>
    <property type="evidence" value="ECO:0007669"/>
    <property type="project" value="UniProtKB-KW"/>
</dbReference>
<dbReference type="Pfam" id="PF04082">
    <property type="entry name" value="Fungal_trans"/>
    <property type="match status" value="1"/>
</dbReference>
<dbReference type="GO" id="GO:0003700">
    <property type="term" value="F:DNA-binding transcription factor activity"/>
    <property type="evidence" value="ECO:0007669"/>
    <property type="project" value="InterPro"/>
</dbReference>